<evidence type="ECO:0000256" key="6">
    <source>
        <dbReference type="ARBA" id="ARBA00023136"/>
    </source>
</evidence>
<keyword evidence="8" id="KW-0175">Coiled coil</keyword>
<dbReference type="RefSeq" id="XP_008602923.1">
    <property type="nucleotide sequence ID" value="XM_008604701.1"/>
</dbReference>
<dbReference type="HOGENOM" id="CLU_064620_1_1_1"/>
<sequence>MASSSTPTTPLLYSCVAHQSNILSECTSTTSAASQASSLASLNLPKINHTKPERLTYTHGSNQIYYMAESASDHPNHPSAGGLTFLVEADAALGRQVRRRFFAAFPATGNDFADMPSHGAGSFNGTLKTLMVEYSSTSGSQTHAIVNVHQGLDDVKAIATKNIKSLGIRGDEIHGLMDKTAGLNSSAQAFHMSSRGIRRKMWWKNTRITILIGVVIILIIILAVVIPLKA</sequence>
<dbReference type="GO" id="GO:0015031">
    <property type="term" value="P:protein transport"/>
    <property type="evidence" value="ECO:0007669"/>
    <property type="project" value="UniProtKB-KW"/>
</dbReference>
<organism evidence="11 12">
    <name type="scientific">Beauveria bassiana (strain ARSEF 2860)</name>
    <name type="common">White muscardine disease fungus</name>
    <name type="synonym">Tritirachium shiotae</name>
    <dbReference type="NCBI Taxonomy" id="655819"/>
    <lineage>
        <taxon>Eukaryota</taxon>
        <taxon>Fungi</taxon>
        <taxon>Dikarya</taxon>
        <taxon>Ascomycota</taxon>
        <taxon>Pezizomycotina</taxon>
        <taxon>Sordariomycetes</taxon>
        <taxon>Hypocreomycetidae</taxon>
        <taxon>Hypocreales</taxon>
        <taxon>Cordycipitaceae</taxon>
        <taxon>Beauveria</taxon>
    </lineage>
</organism>
<evidence type="ECO:0000256" key="8">
    <source>
        <dbReference type="PROSITE-ProRule" id="PRU00290"/>
    </source>
</evidence>
<dbReference type="GO" id="GO:0005737">
    <property type="term" value="C:cytoplasm"/>
    <property type="evidence" value="ECO:0007669"/>
    <property type="project" value="UniProtKB-ARBA"/>
</dbReference>
<dbReference type="GeneID" id="19892616"/>
<protein>
    <submittedName>
        <fullName evidence="11">Synaptobrevin-like protein</fullName>
    </submittedName>
</protein>
<dbReference type="InParanoid" id="J5J437"/>
<keyword evidence="5 9" id="KW-1133">Transmembrane helix</keyword>
<dbReference type="AlphaFoldDB" id="J5J437"/>
<proteinExistence type="inferred from homology"/>
<evidence type="ECO:0000256" key="9">
    <source>
        <dbReference type="SAM" id="Phobius"/>
    </source>
</evidence>
<dbReference type="PROSITE" id="PS50892">
    <property type="entry name" value="V_SNARE"/>
    <property type="match status" value="1"/>
</dbReference>
<evidence type="ECO:0000313" key="12">
    <source>
        <dbReference type="Proteomes" id="UP000002762"/>
    </source>
</evidence>
<dbReference type="Gene3D" id="1.20.5.110">
    <property type="match status" value="1"/>
</dbReference>
<dbReference type="InterPro" id="IPR001388">
    <property type="entry name" value="Synaptobrevin-like"/>
</dbReference>
<dbReference type="PANTHER" id="PTHR21136">
    <property type="entry name" value="SNARE PROTEINS"/>
    <property type="match status" value="1"/>
</dbReference>
<name>J5J437_BEAB2</name>
<evidence type="ECO:0000256" key="3">
    <source>
        <dbReference type="ARBA" id="ARBA00022692"/>
    </source>
</evidence>
<comment type="similarity">
    <text evidence="1">Belongs to the synaptobrevin family.</text>
</comment>
<dbReference type="Pfam" id="PF00957">
    <property type="entry name" value="Synaptobrevin"/>
    <property type="match status" value="1"/>
</dbReference>
<dbReference type="FunCoup" id="J5J437">
    <property type="interactions" value="1005"/>
</dbReference>
<evidence type="ECO:0000256" key="5">
    <source>
        <dbReference type="ARBA" id="ARBA00022989"/>
    </source>
</evidence>
<dbReference type="SUPFAM" id="SSF58038">
    <property type="entry name" value="SNARE fusion complex"/>
    <property type="match status" value="1"/>
</dbReference>
<dbReference type="STRING" id="655819.J5J437"/>
<dbReference type="EMBL" id="JH725208">
    <property type="protein sequence ID" value="EJP61468.1"/>
    <property type="molecule type" value="Genomic_DNA"/>
</dbReference>
<evidence type="ECO:0000256" key="1">
    <source>
        <dbReference type="ARBA" id="ARBA00008025"/>
    </source>
</evidence>
<evidence type="ECO:0000313" key="11">
    <source>
        <dbReference type="EMBL" id="EJP61468.1"/>
    </source>
</evidence>
<reference evidence="11 12" key="1">
    <citation type="journal article" date="2012" name="Sci. Rep.">
        <title>Genomic perspectives on the evolution of fungal entomopathogenicity in Beauveria bassiana.</title>
        <authorList>
            <person name="Xiao G."/>
            <person name="Ying S.H."/>
            <person name="Zheng P."/>
            <person name="Wang Z.L."/>
            <person name="Zhang S."/>
            <person name="Xie X.Q."/>
            <person name="Shang Y."/>
            <person name="St Leger R.J."/>
            <person name="Zhao G.P."/>
            <person name="Wang C."/>
            <person name="Feng M.G."/>
        </authorList>
    </citation>
    <scope>NUCLEOTIDE SEQUENCE [LARGE SCALE GENOMIC DNA]</scope>
    <source>
        <strain evidence="11 12">ARSEF 2860</strain>
    </source>
</reference>
<feature type="transmembrane region" description="Helical" evidence="9">
    <location>
        <begin position="208"/>
        <end position="228"/>
    </location>
</feature>
<feature type="domain" description="V-SNARE coiled-coil homology" evidence="10">
    <location>
        <begin position="144"/>
        <end position="204"/>
    </location>
</feature>
<dbReference type="Gene3D" id="3.30.450.50">
    <property type="entry name" value="Longin domain"/>
    <property type="match status" value="1"/>
</dbReference>
<keyword evidence="6 9" id="KW-0472">Membrane</keyword>
<dbReference type="PRINTS" id="PR00219">
    <property type="entry name" value="SYNAPTOBREVN"/>
</dbReference>
<dbReference type="InterPro" id="IPR011012">
    <property type="entry name" value="Longin-like_dom_sf"/>
</dbReference>
<dbReference type="PANTHER" id="PTHR21136:SF168">
    <property type="entry name" value="VESICLE-ASSOCIATED MEMBRANE PROTEIN 9"/>
    <property type="match status" value="1"/>
</dbReference>
<gene>
    <name evidence="11" type="ORF">BBA_09604</name>
</gene>
<dbReference type="InterPro" id="IPR042855">
    <property type="entry name" value="V_SNARE_CC"/>
</dbReference>
<dbReference type="Proteomes" id="UP000002762">
    <property type="component" value="Unassembled WGS sequence"/>
</dbReference>
<dbReference type="SUPFAM" id="SSF64356">
    <property type="entry name" value="SNARE-like"/>
    <property type="match status" value="1"/>
</dbReference>
<dbReference type="GO" id="GO:0016020">
    <property type="term" value="C:membrane"/>
    <property type="evidence" value="ECO:0007669"/>
    <property type="project" value="InterPro"/>
</dbReference>
<dbReference type="InterPro" id="IPR051097">
    <property type="entry name" value="Synaptobrevin-like_transport"/>
</dbReference>
<comment type="subcellular location">
    <subcellularLocation>
        <location evidence="7">Endomembrane system</location>
        <topology evidence="7">Single-pass type IV membrane protein</topology>
    </subcellularLocation>
</comment>
<evidence type="ECO:0000256" key="7">
    <source>
        <dbReference type="ARBA" id="ARBA00046280"/>
    </source>
</evidence>
<dbReference type="GO" id="GO:0016192">
    <property type="term" value="P:vesicle-mediated transport"/>
    <property type="evidence" value="ECO:0007669"/>
    <property type="project" value="InterPro"/>
</dbReference>
<evidence type="ECO:0000256" key="2">
    <source>
        <dbReference type="ARBA" id="ARBA00022448"/>
    </source>
</evidence>
<keyword evidence="12" id="KW-1185">Reference proteome</keyword>
<keyword evidence="4" id="KW-0653">Protein transport</keyword>
<dbReference type="FunFam" id="1.20.5.110:FF:000004">
    <property type="entry name" value="Vesicle-associated membrane protein 7"/>
    <property type="match status" value="1"/>
</dbReference>
<dbReference type="GO" id="GO:0012505">
    <property type="term" value="C:endomembrane system"/>
    <property type="evidence" value="ECO:0007669"/>
    <property type="project" value="UniProtKB-SubCell"/>
</dbReference>
<evidence type="ECO:0000259" key="10">
    <source>
        <dbReference type="PROSITE" id="PS50892"/>
    </source>
</evidence>
<dbReference type="OrthoDB" id="190375at2759"/>
<keyword evidence="3 9" id="KW-0812">Transmembrane</keyword>
<evidence type="ECO:0000256" key="4">
    <source>
        <dbReference type="ARBA" id="ARBA00022927"/>
    </source>
</evidence>
<accession>J5J437</accession>
<keyword evidence="2" id="KW-0813">Transport</keyword>